<evidence type="ECO:0000256" key="1">
    <source>
        <dbReference type="SAM" id="SignalP"/>
    </source>
</evidence>
<name>A0AAD6Y5R6_9AGAR</name>
<organism evidence="2 3">
    <name type="scientific">Mycena pura</name>
    <dbReference type="NCBI Taxonomy" id="153505"/>
    <lineage>
        <taxon>Eukaryota</taxon>
        <taxon>Fungi</taxon>
        <taxon>Dikarya</taxon>
        <taxon>Basidiomycota</taxon>
        <taxon>Agaricomycotina</taxon>
        <taxon>Agaricomycetes</taxon>
        <taxon>Agaricomycetidae</taxon>
        <taxon>Agaricales</taxon>
        <taxon>Marasmiineae</taxon>
        <taxon>Mycenaceae</taxon>
        <taxon>Mycena</taxon>
    </lineage>
</organism>
<evidence type="ECO:0000313" key="3">
    <source>
        <dbReference type="Proteomes" id="UP001219525"/>
    </source>
</evidence>
<accession>A0AAD6Y5R6</accession>
<reference evidence="2" key="1">
    <citation type="submission" date="2023-03" db="EMBL/GenBank/DDBJ databases">
        <title>Massive genome expansion in bonnet fungi (Mycena s.s.) driven by repeated elements and novel gene families across ecological guilds.</title>
        <authorList>
            <consortium name="Lawrence Berkeley National Laboratory"/>
            <person name="Harder C.B."/>
            <person name="Miyauchi S."/>
            <person name="Viragh M."/>
            <person name="Kuo A."/>
            <person name="Thoen E."/>
            <person name="Andreopoulos B."/>
            <person name="Lu D."/>
            <person name="Skrede I."/>
            <person name="Drula E."/>
            <person name="Henrissat B."/>
            <person name="Morin E."/>
            <person name="Kohler A."/>
            <person name="Barry K."/>
            <person name="LaButti K."/>
            <person name="Morin E."/>
            <person name="Salamov A."/>
            <person name="Lipzen A."/>
            <person name="Mereny Z."/>
            <person name="Hegedus B."/>
            <person name="Baldrian P."/>
            <person name="Stursova M."/>
            <person name="Weitz H."/>
            <person name="Taylor A."/>
            <person name="Grigoriev I.V."/>
            <person name="Nagy L.G."/>
            <person name="Martin F."/>
            <person name="Kauserud H."/>
        </authorList>
    </citation>
    <scope>NUCLEOTIDE SEQUENCE</scope>
    <source>
        <strain evidence="2">9144</strain>
    </source>
</reference>
<keyword evidence="3" id="KW-1185">Reference proteome</keyword>
<dbReference type="EMBL" id="JARJCW010000074">
    <property type="protein sequence ID" value="KAJ7198105.1"/>
    <property type="molecule type" value="Genomic_DNA"/>
</dbReference>
<protein>
    <submittedName>
        <fullName evidence="2">Uncharacterized protein</fullName>
    </submittedName>
</protein>
<dbReference type="Proteomes" id="UP001219525">
    <property type="component" value="Unassembled WGS sequence"/>
</dbReference>
<feature type="signal peptide" evidence="1">
    <location>
        <begin position="1"/>
        <end position="17"/>
    </location>
</feature>
<keyword evidence="1" id="KW-0732">Signal</keyword>
<dbReference type="AlphaFoldDB" id="A0AAD6Y5R6"/>
<comment type="caution">
    <text evidence="2">The sequence shown here is derived from an EMBL/GenBank/DDBJ whole genome shotgun (WGS) entry which is preliminary data.</text>
</comment>
<feature type="chain" id="PRO_5042206870" evidence="1">
    <location>
        <begin position="18"/>
        <end position="217"/>
    </location>
</feature>
<sequence>MFSQLLLTSVLSRLAVADNLSLWLGPACTGADEGYTDPLPLGKCIEFNQAQSFILKKDDGNVYNLYSGGGCAQYVGQVSLGGTCQDIGDTATAIMNIGPQDGKRWIRPIVPTRENSLRGPKFEWAAQQQWSVPLFSWAAAGTSQLPHWDVPLGCPMYLGHPSSVTSRCQTKADFLLYSAWVGICYYENMHKTQGFLFLYGAPRNLKKIVLHLLIGCS</sequence>
<gene>
    <name evidence="2" type="ORF">GGX14DRAFT_402126</name>
</gene>
<proteinExistence type="predicted"/>
<evidence type="ECO:0000313" key="2">
    <source>
        <dbReference type="EMBL" id="KAJ7198105.1"/>
    </source>
</evidence>